<feature type="region of interest" description="Disordered" evidence="1">
    <location>
        <begin position="739"/>
        <end position="769"/>
    </location>
</feature>
<dbReference type="Pfam" id="PF02469">
    <property type="entry name" value="Fasciclin"/>
    <property type="match status" value="2"/>
</dbReference>
<keyword evidence="2" id="KW-0472">Membrane</keyword>
<dbReference type="SMART" id="SM00554">
    <property type="entry name" value="FAS1"/>
    <property type="match status" value="3"/>
</dbReference>
<dbReference type="PANTHER" id="PTHR10900:SF77">
    <property type="entry name" value="FI19380P1"/>
    <property type="match status" value="1"/>
</dbReference>
<name>A0A9W8HG34_9FUNG</name>
<feature type="region of interest" description="Disordered" evidence="1">
    <location>
        <begin position="793"/>
        <end position="813"/>
    </location>
</feature>
<evidence type="ECO:0000256" key="2">
    <source>
        <dbReference type="SAM" id="Phobius"/>
    </source>
</evidence>
<evidence type="ECO:0000259" key="4">
    <source>
        <dbReference type="PROSITE" id="PS50213"/>
    </source>
</evidence>
<dbReference type="EMBL" id="JANBUL010000026">
    <property type="protein sequence ID" value="KAJ2784481.1"/>
    <property type="molecule type" value="Genomic_DNA"/>
</dbReference>
<protein>
    <recommendedName>
        <fullName evidence="4">FAS1 domain-containing protein</fullName>
    </recommendedName>
</protein>
<keyword evidence="2" id="KW-1133">Transmembrane helix</keyword>
<feature type="chain" id="PRO_5040731269" description="FAS1 domain-containing protein" evidence="3">
    <location>
        <begin position="29"/>
        <end position="984"/>
    </location>
</feature>
<keyword evidence="2" id="KW-0812">Transmembrane</keyword>
<feature type="domain" description="FAS1" evidence="4">
    <location>
        <begin position="359"/>
        <end position="529"/>
    </location>
</feature>
<dbReference type="InterPro" id="IPR050904">
    <property type="entry name" value="Adhesion/Biosynth-related"/>
</dbReference>
<dbReference type="OrthoDB" id="14252at2759"/>
<keyword evidence="3" id="KW-0732">Signal</keyword>
<evidence type="ECO:0000256" key="1">
    <source>
        <dbReference type="SAM" id="MobiDB-lite"/>
    </source>
</evidence>
<accession>A0A9W8HG34</accession>
<dbReference type="PANTHER" id="PTHR10900">
    <property type="entry name" value="PERIOSTIN-RELATED"/>
    <property type="match status" value="1"/>
</dbReference>
<evidence type="ECO:0000313" key="5">
    <source>
        <dbReference type="EMBL" id="KAJ2784481.1"/>
    </source>
</evidence>
<reference evidence="5" key="1">
    <citation type="submission" date="2022-07" db="EMBL/GenBank/DDBJ databases">
        <title>Phylogenomic reconstructions and comparative analyses of Kickxellomycotina fungi.</title>
        <authorList>
            <person name="Reynolds N.K."/>
            <person name="Stajich J.E."/>
            <person name="Barry K."/>
            <person name="Grigoriev I.V."/>
            <person name="Crous P."/>
            <person name="Smith M.E."/>
        </authorList>
    </citation>
    <scope>NUCLEOTIDE SEQUENCE</scope>
    <source>
        <strain evidence="5">NBRC 105414</strain>
    </source>
</reference>
<feature type="transmembrane region" description="Helical" evidence="2">
    <location>
        <begin position="947"/>
        <end position="972"/>
    </location>
</feature>
<sequence length="984" mass="104588">MRRQRLLLLLLLAAPLLLLLAAARGTDGEQDREPVTFVDLLSSSARFSGFLHTAQRLRMVLPLNRLRNATMFVPTNEAMERYWREHGQGAAQVAGSVYRGVSDAQAWYHVVGEGVLGAQDLARGAMVWESLSRPGPAAPAPAPGNSTAPGIMVKTQVADGGHVTINGVPVHTQTYTCAAGNVYLVGGMLEIPPTILELLQGMAPAASRDARHAYDAMEKLLAVAGWSDVLGGTAEPALAHTVWAFSNAAFSSLFAFAERAYLLHGAEFAADDDELRRIAVEDVRTVASRYVSPGAVSLLRLGEGTHTVRGFGRDAQLTVVMDEGGAAGSVDGQPIRQPDLVASNGVVHGIGEMRRPDGLAFSPQKALVGLNATAFVRLLKDAGLDSYIDGTRPDRRLTLLAPSNSAMRDVLDYDPDGDGDGDGMRRGPSAAAAAAAAAPRERLREWAQYHIVDGQYAVGDLARSDGSSALLRTMLAGAWTGRKAQVVKAQVEAGWRPLAGHVSFNGADNILPEPAVVGNTTIYLLSSPMPTPPGMVGALIQNLDLALFVAAMGASGTADEIQKRPGVTVLAPVASAFTSLDLVWSYLSLPGDSDARGDLGRLIKAHVLTRPVYSDEIPLHTGGSADVLAVETLNGNTVRLHRTPHGIVVEADQAEHPSLARGRAPADTAASRLSRIADSRGLRVSEPDMLLKTGVAHVLERGLMLPRNVDITHAKLLRGMRAHAFVDLLKRLNLTRVLEDPRAPPAGPGPGPGLDGDGDGDGTPPERIVGYSLLVPSDKSWAENAAYRELVRRDHGDSEAAPAADDDAGNPWRNSTTTDIVHYLDRLVRLHIIPVTEAAAGAGPVGDGDDDDDDGRLPANRLLLADRKSYPTLLEDVRLRAHEFASDRFSLQLEGAPFYQPPGGAPFVSVVTVVRSGIARTGAVFELDTLLRLPPVSPGGPGGWRQVAWSAAVWLTGIGMGSGLLGVSGYWVRQWWTRADYQSL</sequence>
<dbReference type="InterPro" id="IPR000782">
    <property type="entry name" value="FAS1_domain"/>
</dbReference>
<dbReference type="Gene3D" id="2.30.180.10">
    <property type="entry name" value="FAS1 domain"/>
    <property type="match status" value="4"/>
</dbReference>
<dbReference type="Proteomes" id="UP001140217">
    <property type="component" value="Unassembled WGS sequence"/>
</dbReference>
<dbReference type="PROSITE" id="PS50213">
    <property type="entry name" value="FAS1"/>
    <property type="match status" value="3"/>
</dbReference>
<evidence type="ECO:0000313" key="6">
    <source>
        <dbReference type="Proteomes" id="UP001140217"/>
    </source>
</evidence>
<feature type="signal peptide" evidence="3">
    <location>
        <begin position="1"/>
        <end position="28"/>
    </location>
</feature>
<gene>
    <name evidence="5" type="ORF">H4R18_001103</name>
</gene>
<keyword evidence="6" id="KW-1185">Reference proteome</keyword>
<feature type="domain" description="FAS1" evidence="4">
    <location>
        <begin position="532"/>
        <end position="703"/>
    </location>
</feature>
<dbReference type="AlphaFoldDB" id="A0A9W8HG34"/>
<evidence type="ECO:0000256" key="3">
    <source>
        <dbReference type="SAM" id="SignalP"/>
    </source>
</evidence>
<feature type="domain" description="FAS1" evidence="4">
    <location>
        <begin position="34"/>
        <end position="189"/>
    </location>
</feature>
<comment type="caution">
    <text evidence="5">The sequence shown here is derived from an EMBL/GenBank/DDBJ whole genome shotgun (WGS) entry which is preliminary data.</text>
</comment>
<dbReference type="GO" id="GO:0005615">
    <property type="term" value="C:extracellular space"/>
    <property type="evidence" value="ECO:0007669"/>
    <property type="project" value="TreeGrafter"/>
</dbReference>
<dbReference type="SUPFAM" id="SSF82153">
    <property type="entry name" value="FAS1 domain"/>
    <property type="match status" value="4"/>
</dbReference>
<dbReference type="InterPro" id="IPR036378">
    <property type="entry name" value="FAS1_dom_sf"/>
</dbReference>
<proteinExistence type="predicted"/>
<organism evidence="5 6">
    <name type="scientific">Coemansia javaensis</name>
    <dbReference type="NCBI Taxonomy" id="2761396"/>
    <lineage>
        <taxon>Eukaryota</taxon>
        <taxon>Fungi</taxon>
        <taxon>Fungi incertae sedis</taxon>
        <taxon>Zoopagomycota</taxon>
        <taxon>Kickxellomycotina</taxon>
        <taxon>Kickxellomycetes</taxon>
        <taxon>Kickxellales</taxon>
        <taxon>Kickxellaceae</taxon>
        <taxon>Coemansia</taxon>
    </lineage>
</organism>